<gene>
    <name evidence="2" type="primary">YOS9</name>
    <name evidence="2" type="ORF">V5O48_012071</name>
</gene>
<feature type="region of interest" description="Disordered" evidence="1">
    <location>
        <begin position="67"/>
        <end position="91"/>
    </location>
</feature>
<reference evidence="2 3" key="1">
    <citation type="submission" date="2024-02" db="EMBL/GenBank/DDBJ databases">
        <title>A draft genome for the cacao thread blight pathogen Marasmius crinis-equi.</title>
        <authorList>
            <person name="Cohen S.P."/>
            <person name="Baruah I.K."/>
            <person name="Amoako-Attah I."/>
            <person name="Bukari Y."/>
            <person name="Meinhardt L.W."/>
            <person name="Bailey B.A."/>
        </authorList>
    </citation>
    <scope>NUCLEOTIDE SEQUENCE [LARGE SCALE GENOMIC DNA]</scope>
    <source>
        <strain evidence="2 3">GH-76</strain>
    </source>
</reference>
<protein>
    <submittedName>
        <fullName evidence="2">Protein OS-9</fullName>
    </submittedName>
</protein>
<organism evidence="2 3">
    <name type="scientific">Marasmius crinis-equi</name>
    <dbReference type="NCBI Taxonomy" id="585013"/>
    <lineage>
        <taxon>Eukaryota</taxon>
        <taxon>Fungi</taxon>
        <taxon>Dikarya</taxon>
        <taxon>Basidiomycota</taxon>
        <taxon>Agaricomycotina</taxon>
        <taxon>Agaricomycetes</taxon>
        <taxon>Agaricomycetidae</taxon>
        <taxon>Agaricales</taxon>
        <taxon>Marasmiineae</taxon>
        <taxon>Marasmiaceae</taxon>
        <taxon>Marasmius</taxon>
    </lineage>
</organism>
<dbReference type="EMBL" id="JBAHYK010001032">
    <property type="protein sequence ID" value="KAL0569893.1"/>
    <property type="molecule type" value="Genomic_DNA"/>
</dbReference>
<dbReference type="Proteomes" id="UP001465976">
    <property type="component" value="Unassembled WGS sequence"/>
</dbReference>
<feature type="region of interest" description="Disordered" evidence="1">
    <location>
        <begin position="156"/>
        <end position="200"/>
    </location>
</feature>
<evidence type="ECO:0000313" key="2">
    <source>
        <dbReference type="EMBL" id="KAL0569893.1"/>
    </source>
</evidence>
<evidence type="ECO:0000256" key="1">
    <source>
        <dbReference type="SAM" id="MobiDB-lite"/>
    </source>
</evidence>
<sequence length="200" mass="21724">MSDSILFVKESKTCSYVLVVNTPRLCGEPGFRSHHDVDEQAHIRCREIINSPNQQREVYSVSEADHPQKIAQAKPVLPSPKSGDKSRPGAAGDDLIRKALQAIKGQGDGTEMVIGEVADDGSFIIEIPDDEGAGGDVVDEEMIQRDMQKIANVLRKAGLDVKGQKPGGKSPRSKDGTNEDGKKKKDAPTRRRGGDDHDEL</sequence>
<name>A0ABR3F3Y4_9AGAR</name>
<accession>A0ABR3F3Y4</accession>
<feature type="compositionally biased region" description="Basic and acidic residues" evidence="1">
    <location>
        <begin position="172"/>
        <end position="200"/>
    </location>
</feature>
<comment type="caution">
    <text evidence="2">The sequence shown here is derived from an EMBL/GenBank/DDBJ whole genome shotgun (WGS) entry which is preliminary data.</text>
</comment>
<keyword evidence="3" id="KW-1185">Reference proteome</keyword>
<evidence type="ECO:0000313" key="3">
    <source>
        <dbReference type="Proteomes" id="UP001465976"/>
    </source>
</evidence>
<proteinExistence type="predicted"/>